<protein>
    <submittedName>
        <fullName evidence="2">Uncharacterized protein</fullName>
    </submittedName>
</protein>
<dbReference type="PANTHER" id="PTHR14305">
    <property type="entry name" value="E3 UBIQUITIN-PROTEIN LIGASE CCNB1IP1"/>
    <property type="match status" value="1"/>
</dbReference>
<evidence type="ECO:0000313" key="3">
    <source>
        <dbReference type="Proteomes" id="UP000323386"/>
    </source>
</evidence>
<dbReference type="GO" id="GO:0061630">
    <property type="term" value="F:ubiquitin protein ligase activity"/>
    <property type="evidence" value="ECO:0007669"/>
    <property type="project" value="InterPro"/>
</dbReference>
<proteinExistence type="predicted"/>
<organism evidence="2 3">
    <name type="scientific">Pseudozyma flocculosa</name>
    <dbReference type="NCBI Taxonomy" id="84751"/>
    <lineage>
        <taxon>Eukaryota</taxon>
        <taxon>Fungi</taxon>
        <taxon>Dikarya</taxon>
        <taxon>Basidiomycota</taxon>
        <taxon>Ustilaginomycotina</taxon>
        <taxon>Ustilaginomycetes</taxon>
        <taxon>Ustilaginales</taxon>
        <taxon>Ustilaginaceae</taxon>
        <taxon>Pseudozyma</taxon>
    </lineage>
</organism>
<evidence type="ECO:0000256" key="1">
    <source>
        <dbReference type="SAM" id="SignalP"/>
    </source>
</evidence>
<dbReference type="GO" id="GO:0007131">
    <property type="term" value="P:reciprocal meiotic recombination"/>
    <property type="evidence" value="ECO:0007669"/>
    <property type="project" value="InterPro"/>
</dbReference>
<gene>
    <name evidence="2" type="ORF">PSFLO_03911</name>
</gene>
<dbReference type="InterPro" id="IPR042448">
    <property type="entry name" value="CCNB1IP1"/>
</dbReference>
<keyword evidence="1" id="KW-0732">Signal</keyword>
<dbReference type="GO" id="GO:0000795">
    <property type="term" value="C:synaptonemal complex"/>
    <property type="evidence" value="ECO:0007669"/>
    <property type="project" value="InterPro"/>
</dbReference>
<feature type="chain" id="PRO_5022836231" evidence="1">
    <location>
        <begin position="23"/>
        <end position="203"/>
    </location>
</feature>
<dbReference type="Proteomes" id="UP000323386">
    <property type="component" value="Unassembled WGS sequence"/>
</dbReference>
<dbReference type="PANTHER" id="PTHR14305:SF0">
    <property type="entry name" value="E3 UBIQUITIN-PROTEIN LIGASE CCNB1IP1"/>
    <property type="match status" value="1"/>
</dbReference>
<evidence type="ECO:0000313" key="2">
    <source>
        <dbReference type="EMBL" id="SPO38433.1"/>
    </source>
</evidence>
<name>A0A5C3F1N9_9BASI</name>
<accession>A0A5C3F1N9</accession>
<reference evidence="2 3" key="1">
    <citation type="submission" date="2018-03" db="EMBL/GenBank/DDBJ databases">
        <authorList>
            <person name="Guldener U."/>
        </authorList>
    </citation>
    <scope>NUCLEOTIDE SEQUENCE [LARGE SCALE GENOMIC DNA]</scope>
    <source>
        <strain evidence="2 3">DAOM196992</strain>
    </source>
</reference>
<keyword evidence="3" id="KW-1185">Reference proteome</keyword>
<sequence>MWRKRWRPLTERLPLHLPLVCALRIHGCALEDIFCGGSIDLGASQVGATMQVGSRATDSSLGPLQPAVSCANELFTIERACPACEAVLDRPDDVVVSSLNPSADYRSVSGPTSASVFAISDAQDRSAPKLDTRIWADTNRVETSAGDIDQSVLAGLAPAIVMEIAARSLQFWQYQCSQEAAFQAMILRNAQEKNAVLEQRLQG</sequence>
<dbReference type="EMBL" id="OOIP01000010">
    <property type="protein sequence ID" value="SPO38433.1"/>
    <property type="molecule type" value="Genomic_DNA"/>
</dbReference>
<dbReference type="OrthoDB" id="441210at2759"/>
<dbReference type="AlphaFoldDB" id="A0A5C3F1N9"/>
<feature type="signal peptide" evidence="1">
    <location>
        <begin position="1"/>
        <end position="22"/>
    </location>
</feature>